<dbReference type="OrthoDB" id="329666at2759"/>
<comment type="subcellular location">
    <subcellularLocation>
        <location evidence="1">Nucleus</location>
    </subcellularLocation>
</comment>
<dbReference type="Pfam" id="PF09739">
    <property type="entry name" value="MCM_bind"/>
    <property type="match status" value="1"/>
</dbReference>
<dbReference type="EMBL" id="QNUK01000109">
    <property type="protein sequence ID" value="KAF5901552.1"/>
    <property type="molecule type" value="Genomic_DNA"/>
</dbReference>
<accession>A0A8J4UPY1</accession>
<feature type="non-terminal residue" evidence="5">
    <location>
        <position position="1"/>
    </location>
</feature>
<feature type="non-terminal residue" evidence="5">
    <location>
        <position position="258"/>
    </location>
</feature>
<dbReference type="AlphaFoldDB" id="A0A8J4UPY1"/>
<organism evidence="5 6">
    <name type="scientific">Clarias magur</name>
    <name type="common">Asian catfish</name>
    <name type="synonym">Macropteronotus magur</name>
    <dbReference type="NCBI Taxonomy" id="1594786"/>
    <lineage>
        <taxon>Eukaryota</taxon>
        <taxon>Metazoa</taxon>
        <taxon>Chordata</taxon>
        <taxon>Craniata</taxon>
        <taxon>Vertebrata</taxon>
        <taxon>Euteleostomi</taxon>
        <taxon>Actinopterygii</taxon>
        <taxon>Neopterygii</taxon>
        <taxon>Teleostei</taxon>
        <taxon>Ostariophysi</taxon>
        <taxon>Siluriformes</taxon>
        <taxon>Clariidae</taxon>
        <taxon>Clarias</taxon>
    </lineage>
</organism>
<evidence type="ECO:0000256" key="1">
    <source>
        <dbReference type="ARBA" id="ARBA00004123"/>
    </source>
</evidence>
<protein>
    <recommendedName>
        <fullName evidence="3">Mini-chromosome maintenance complex-binding protein</fullName>
    </recommendedName>
</protein>
<dbReference type="PANTHER" id="PTHR13489">
    <property type="entry name" value="MINI-CHROMOSOME MAINTENANCE COMPLEX-BINDING PROTEIN"/>
    <property type="match status" value="1"/>
</dbReference>
<evidence type="ECO:0000313" key="5">
    <source>
        <dbReference type="EMBL" id="KAF5901552.1"/>
    </source>
</evidence>
<comment type="similarity">
    <text evidence="2">Belongs to the MCMBP family.</text>
</comment>
<keyword evidence="6" id="KW-1185">Reference proteome</keyword>
<dbReference type="GO" id="GO:0006261">
    <property type="term" value="P:DNA-templated DNA replication"/>
    <property type="evidence" value="ECO:0007669"/>
    <property type="project" value="TreeGrafter"/>
</dbReference>
<evidence type="ECO:0000313" key="6">
    <source>
        <dbReference type="Proteomes" id="UP000727407"/>
    </source>
</evidence>
<dbReference type="PANTHER" id="PTHR13489:SF0">
    <property type="entry name" value="MINI-CHROMOSOME MAINTENANCE COMPLEX-BINDING PROTEIN"/>
    <property type="match status" value="1"/>
</dbReference>
<gene>
    <name evidence="5" type="ORF">DAT39_008694</name>
</gene>
<keyword evidence="4" id="KW-0539">Nucleus</keyword>
<evidence type="ECO:0000256" key="2">
    <source>
        <dbReference type="ARBA" id="ARBA00007925"/>
    </source>
</evidence>
<name>A0A8J4UPY1_CLAMG</name>
<dbReference type="InterPro" id="IPR019140">
    <property type="entry name" value="MCM_complex-bd"/>
</dbReference>
<dbReference type="GO" id="GO:0005634">
    <property type="term" value="C:nucleus"/>
    <property type="evidence" value="ECO:0007669"/>
    <property type="project" value="UniProtKB-SubCell"/>
</dbReference>
<dbReference type="GO" id="GO:0003682">
    <property type="term" value="F:chromatin binding"/>
    <property type="evidence" value="ECO:0007669"/>
    <property type="project" value="TreeGrafter"/>
</dbReference>
<evidence type="ECO:0000256" key="3">
    <source>
        <dbReference type="ARBA" id="ARBA00015405"/>
    </source>
</evidence>
<evidence type="ECO:0000256" key="4">
    <source>
        <dbReference type="ARBA" id="ARBA00023242"/>
    </source>
</evidence>
<sequence>LIIVKDDMPSDSTSDLSFDSFETFMSAEKGNDTSRYARRDVLPLGKFALNVSGCPHASPYTEQLYQIIQQLVPSSYRLCMSLHNMNTQRMVPRKDYTANRLVSGTLQLGRNTSLVLDETQLEQGQLDTTGVRNITALGNLISWQKVDYDFNYHQMEFPCNINVLIMSEGRSLLPCDCQVHLRPTVNPPNLEEYLKTVQHAQLSSQLNKYRVYLTAARSLDYSISDQMTKAVEEDFVDMRKDDPQSISAEDLHRMLVVA</sequence>
<dbReference type="Proteomes" id="UP000727407">
    <property type="component" value="Unassembled WGS sequence"/>
</dbReference>
<comment type="caution">
    <text evidence="5">The sequence shown here is derived from an EMBL/GenBank/DDBJ whole genome shotgun (WGS) entry which is preliminary data.</text>
</comment>
<proteinExistence type="inferred from homology"/>
<reference evidence="5" key="1">
    <citation type="submission" date="2020-07" db="EMBL/GenBank/DDBJ databases">
        <title>Clarias magur genome sequencing, assembly and annotation.</title>
        <authorList>
            <person name="Kushwaha B."/>
            <person name="Kumar R."/>
            <person name="Das P."/>
            <person name="Joshi C.G."/>
            <person name="Kumar D."/>
            <person name="Nagpure N.S."/>
            <person name="Pandey M."/>
            <person name="Agarwal S."/>
            <person name="Srivastava S."/>
            <person name="Singh M."/>
            <person name="Sahoo L."/>
            <person name="Jayasankar P."/>
            <person name="Meher P.K."/>
            <person name="Koringa P.G."/>
            <person name="Iquebal M.A."/>
            <person name="Das S.P."/>
            <person name="Bit A."/>
            <person name="Patnaik S."/>
            <person name="Patel N."/>
            <person name="Shah T.M."/>
            <person name="Hinsu A."/>
            <person name="Jena J.K."/>
        </authorList>
    </citation>
    <scope>NUCLEOTIDE SEQUENCE</scope>
    <source>
        <strain evidence="5">CIFAMagur01</strain>
        <tissue evidence="5">Testis</tissue>
    </source>
</reference>